<evidence type="ECO:0000313" key="2">
    <source>
        <dbReference type="EMBL" id="CUS51038.1"/>
    </source>
</evidence>
<dbReference type="InterPro" id="IPR023631">
    <property type="entry name" value="Amidase_dom"/>
</dbReference>
<organism evidence="2">
    <name type="scientific">hydrothermal vent metagenome</name>
    <dbReference type="NCBI Taxonomy" id="652676"/>
    <lineage>
        <taxon>unclassified sequences</taxon>
        <taxon>metagenomes</taxon>
        <taxon>ecological metagenomes</taxon>
    </lineage>
</organism>
<dbReference type="EC" id="6.3.5.7" evidence="2"/>
<keyword evidence="2" id="KW-0808">Transferase</keyword>
<dbReference type="NCBIfam" id="NF006169">
    <property type="entry name" value="PRK08310.1"/>
    <property type="match status" value="1"/>
</dbReference>
<dbReference type="GO" id="GO:0016740">
    <property type="term" value="F:transferase activity"/>
    <property type="evidence" value="ECO:0007669"/>
    <property type="project" value="UniProtKB-KW"/>
</dbReference>
<dbReference type="Gene3D" id="3.90.1300.10">
    <property type="entry name" value="Amidase signature (AS) domain"/>
    <property type="match status" value="1"/>
</dbReference>
<dbReference type="GO" id="GO:0050567">
    <property type="term" value="F:glutaminyl-tRNA synthase (glutamine-hydrolyzing) activity"/>
    <property type="evidence" value="ECO:0007669"/>
    <property type="project" value="UniProtKB-EC"/>
</dbReference>
<dbReference type="GO" id="GO:0050566">
    <property type="term" value="F:asparaginyl-tRNA synthase (glutamine-hydrolyzing) activity"/>
    <property type="evidence" value="ECO:0007669"/>
    <property type="project" value="UniProtKB-EC"/>
</dbReference>
<feature type="domain" description="Amidase" evidence="1">
    <location>
        <begin position="25"/>
        <end position="390"/>
    </location>
</feature>
<dbReference type="EMBL" id="CZRL01000052">
    <property type="protein sequence ID" value="CUS51038.1"/>
    <property type="molecule type" value="Genomic_DNA"/>
</dbReference>
<dbReference type="SUPFAM" id="SSF75304">
    <property type="entry name" value="Amidase signature (AS) enzymes"/>
    <property type="match status" value="1"/>
</dbReference>
<name>A0A170PQW6_9ZZZZ</name>
<gene>
    <name evidence="2" type="ORF">MGWOODY_XGa194</name>
</gene>
<sequence>MAKSPLHLRDPHGAMIAKPTISLSGSQGKPLSDLRFTVKDLFDVAGVPTAAGSPDWPETRPLPQVHAVIVSQLLDAGATLIGKTITDEISLGILGENKFDGTPENPACPGRVPGGSSAGSAAAVAGDYCDFALGSDTGGSVRVPASFCGIYGIRPTHGRLNLEGLMPQAPSSDTAGWFARSAETLSRVGRVLYQEDIPNRLNHRLLIARDAFAFSGSETQTALTPVLNRLTKLFREVAEVDMAPHGLEQWSEAQRTVQAAEFWQTFSEWIDHHNPRLSYSVARNLFIASRIESSSLKSAQLVKQQATEHMTSLLPRGTLLCLPTTPFCAPRVNLPIHQTDALRLQISVLCSHGGLTGVPHVSIPGATIGLDHAPIGLSIIAGHNHDTDLLAASLALEAQHD</sequence>
<keyword evidence="2" id="KW-0436">Ligase</keyword>
<accession>A0A170PQW6</accession>
<reference evidence="2" key="1">
    <citation type="submission" date="2015-10" db="EMBL/GenBank/DDBJ databases">
        <authorList>
            <person name="Gilbert D.G."/>
        </authorList>
    </citation>
    <scope>NUCLEOTIDE SEQUENCE</scope>
</reference>
<dbReference type="PANTHER" id="PTHR46310">
    <property type="entry name" value="AMIDASE 1"/>
    <property type="match status" value="1"/>
</dbReference>
<dbReference type="Pfam" id="PF01425">
    <property type="entry name" value="Amidase"/>
    <property type="match status" value="1"/>
</dbReference>
<dbReference type="AlphaFoldDB" id="A0A170PQW6"/>
<dbReference type="PANTHER" id="PTHR46310:SF7">
    <property type="entry name" value="AMIDASE 1"/>
    <property type="match status" value="1"/>
</dbReference>
<dbReference type="EC" id="6.3.5.6" evidence="2"/>
<protein>
    <submittedName>
        <fullName evidence="2">Aspartyl-tRNA(Asn) amidotransferase subunit A @ Glutamyl-tRNA(Gln) amidotransferase subunit A</fullName>
        <ecNumber evidence="2">6.3.5.6</ecNumber>
        <ecNumber evidence="2">6.3.5.7</ecNumber>
    </submittedName>
</protein>
<proteinExistence type="predicted"/>
<dbReference type="InterPro" id="IPR036928">
    <property type="entry name" value="AS_sf"/>
</dbReference>
<evidence type="ECO:0000259" key="1">
    <source>
        <dbReference type="Pfam" id="PF01425"/>
    </source>
</evidence>